<evidence type="ECO:0000313" key="2">
    <source>
        <dbReference type="EMBL" id="MBK0395582.1"/>
    </source>
</evidence>
<reference evidence="3 4" key="2">
    <citation type="journal article" date="2021" name="Pathogens">
        <title>Isolation and Characterization of Kingella bonacorsii sp. nov., A Novel Kingella Species Detected in a Stable Periodontitis Subject.</title>
        <authorList>
            <person name="Antezack A."/>
            <person name="Boxberger M."/>
            <person name="Rolland C."/>
            <person name="Monnet-Corti V."/>
            <person name="La Scola B."/>
        </authorList>
    </citation>
    <scope>NUCLEOTIDE SEQUENCE [LARGE SCALE GENOMIC DNA]</scope>
    <source>
        <strain evidence="3 4">Marseille-Q4569</strain>
    </source>
</reference>
<comment type="caution">
    <text evidence="3">The sequence shown here is derived from an EMBL/GenBank/DDBJ whole genome shotgun (WGS) entry which is preliminary data.</text>
</comment>
<evidence type="ECO:0000313" key="3">
    <source>
        <dbReference type="EMBL" id="MBK0397528.1"/>
    </source>
</evidence>
<dbReference type="EMBL" id="JAEHNZ010000001">
    <property type="protein sequence ID" value="MBK0395582.1"/>
    <property type="molecule type" value="Genomic_DNA"/>
</dbReference>
<dbReference type="InterPro" id="IPR007539">
    <property type="entry name" value="DUF551"/>
</dbReference>
<dbReference type="Pfam" id="PF04448">
    <property type="entry name" value="DUF551"/>
    <property type="match status" value="1"/>
</dbReference>
<keyword evidence="4" id="KW-1185">Reference proteome</keyword>
<feature type="domain" description="DUF551" evidence="1">
    <location>
        <begin position="58"/>
        <end position="127"/>
    </location>
</feature>
<dbReference type="Pfam" id="PF26207">
    <property type="entry name" value="Phage_phiTE_015"/>
    <property type="match status" value="1"/>
</dbReference>
<proteinExistence type="predicted"/>
<sequence>MTDGKENLERKAFEEWYCSKTSESIGMKRYPNGRFRNPETENMYLAWRAAKSHAAQSEWISIEDRMPEVNQSVLVLRNWNGKLSQCVDRLELHHDCEKPEGEQDWYDFLYSYICEVTHWQPLPTPPNKEINNGST</sequence>
<reference evidence="3" key="1">
    <citation type="submission" date="2020-12" db="EMBL/GenBank/DDBJ databases">
        <authorList>
            <person name="Antezack A."/>
            <person name="Boxberger M."/>
            <person name="Rolland C."/>
            <person name="Monnet-Corti V."/>
            <person name="La Scola B."/>
        </authorList>
    </citation>
    <scope>NUCLEOTIDE SEQUENCE</scope>
    <source>
        <strain evidence="3">Marseille-Q4569</strain>
    </source>
</reference>
<dbReference type="InterPro" id="IPR058601">
    <property type="entry name" value="Phage_phiTE_015-like"/>
</dbReference>
<organism evidence="3 4">
    <name type="scientific">Kingella bonacorsii</name>
    <dbReference type="NCBI Taxonomy" id="2796361"/>
    <lineage>
        <taxon>Bacteria</taxon>
        <taxon>Pseudomonadati</taxon>
        <taxon>Pseudomonadota</taxon>
        <taxon>Betaproteobacteria</taxon>
        <taxon>Neisseriales</taxon>
        <taxon>Neisseriaceae</taxon>
        <taxon>Kingella</taxon>
    </lineage>
</organism>
<dbReference type="Proteomes" id="UP000614058">
    <property type="component" value="Unassembled WGS sequence"/>
</dbReference>
<evidence type="ECO:0000313" key="4">
    <source>
        <dbReference type="Proteomes" id="UP000614058"/>
    </source>
</evidence>
<dbReference type="RefSeq" id="WP_200521646.1">
    <property type="nucleotide sequence ID" value="NZ_JAEHNZ010000001.1"/>
</dbReference>
<gene>
    <name evidence="2" type="ORF">JDW22_02985</name>
    <name evidence="3" type="ORF">JDW22_13350</name>
</gene>
<accession>A0ABS1BWN9</accession>
<protein>
    <submittedName>
        <fullName evidence="3">DUF551 domain-containing protein</fullName>
    </submittedName>
</protein>
<dbReference type="EMBL" id="JAEHNZ010000007">
    <property type="protein sequence ID" value="MBK0397528.1"/>
    <property type="molecule type" value="Genomic_DNA"/>
</dbReference>
<name>A0ABS1BWN9_9NEIS</name>
<evidence type="ECO:0000259" key="1">
    <source>
        <dbReference type="Pfam" id="PF04448"/>
    </source>
</evidence>